<dbReference type="Proteomes" id="UP000262257">
    <property type="component" value="Unassembled WGS sequence"/>
</dbReference>
<name>A0A3D3FXP2_ACIRA</name>
<dbReference type="AlphaFoldDB" id="A0A3D3FXP2"/>
<feature type="domain" description="Nucleotide modification associated" evidence="1">
    <location>
        <begin position="2"/>
        <end position="177"/>
    </location>
</feature>
<evidence type="ECO:0000313" key="3">
    <source>
        <dbReference type="Proteomes" id="UP000262257"/>
    </source>
</evidence>
<gene>
    <name evidence="2" type="ORF">DIC32_01955</name>
</gene>
<comment type="caution">
    <text evidence="2">The sequence shown here is derived from an EMBL/GenBank/DDBJ whole genome shotgun (WGS) entry which is preliminary data.</text>
</comment>
<sequence>MSRLTKQLREKMLSTVLDHAFSEKQSQAKSELNVAAEALYMAHHGEHLATLELLPSSFIYRSKGFDVSIGGQRHMIYFDENRIMTYESNHSRVAFEADHPEAQAFLRATDKVDDVNKERRDMCREVNAVLESVHTFKKLWEVWPECKSLLEKFEDKPAIAILPAVQVHRLNAALGLPVDEVPA</sequence>
<dbReference type="InterPro" id="IPR040835">
    <property type="entry name" value="Nmad5"/>
</dbReference>
<dbReference type="EMBL" id="DPXL01000028">
    <property type="protein sequence ID" value="HCM30559.1"/>
    <property type="molecule type" value="Genomic_DNA"/>
</dbReference>
<accession>A0A3D3FXP2</accession>
<reference evidence="2 3" key="1">
    <citation type="journal article" date="2018" name="Nat. Biotechnol.">
        <title>A standardized bacterial taxonomy based on genome phylogeny substantially revises the tree of life.</title>
        <authorList>
            <person name="Parks D.H."/>
            <person name="Chuvochina M."/>
            <person name="Waite D.W."/>
            <person name="Rinke C."/>
            <person name="Skarshewski A."/>
            <person name="Chaumeil P.A."/>
            <person name="Hugenholtz P."/>
        </authorList>
    </citation>
    <scope>NUCLEOTIDE SEQUENCE [LARGE SCALE GENOMIC DNA]</scope>
    <source>
        <strain evidence="2">UBA10045</strain>
    </source>
</reference>
<evidence type="ECO:0000313" key="2">
    <source>
        <dbReference type="EMBL" id="HCM30559.1"/>
    </source>
</evidence>
<dbReference type="Pfam" id="PF18757">
    <property type="entry name" value="Nmad5"/>
    <property type="match status" value="1"/>
</dbReference>
<protein>
    <recommendedName>
        <fullName evidence="1">Nucleotide modification associated domain-containing protein</fullName>
    </recommendedName>
</protein>
<proteinExistence type="predicted"/>
<evidence type="ECO:0000259" key="1">
    <source>
        <dbReference type="Pfam" id="PF18757"/>
    </source>
</evidence>
<organism evidence="2 3">
    <name type="scientific">Acinetobacter radioresistens</name>
    <dbReference type="NCBI Taxonomy" id="40216"/>
    <lineage>
        <taxon>Bacteria</taxon>
        <taxon>Pseudomonadati</taxon>
        <taxon>Pseudomonadota</taxon>
        <taxon>Gammaproteobacteria</taxon>
        <taxon>Moraxellales</taxon>
        <taxon>Moraxellaceae</taxon>
        <taxon>Acinetobacter</taxon>
    </lineage>
</organism>